<keyword evidence="4 7" id="KW-0812">Transmembrane</keyword>
<dbReference type="AlphaFoldDB" id="A0A517P1P2"/>
<name>A0A517P1P2_9BACT</name>
<feature type="transmembrane region" description="Helical" evidence="7">
    <location>
        <begin position="12"/>
        <end position="33"/>
    </location>
</feature>
<feature type="transmembrane region" description="Helical" evidence="7">
    <location>
        <begin position="216"/>
        <end position="237"/>
    </location>
</feature>
<proteinExistence type="predicted"/>
<feature type="transmembrane region" description="Helical" evidence="7">
    <location>
        <begin position="104"/>
        <end position="127"/>
    </location>
</feature>
<dbReference type="PROSITE" id="PS50850">
    <property type="entry name" value="MFS"/>
    <property type="match status" value="1"/>
</dbReference>
<feature type="transmembrane region" description="Helical" evidence="7">
    <location>
        <begin position="185"/>
        <end position="204"/>
    </location>
</feature>
<comment type="subcellular location">
    <subcellularLocation>
        <location evidence="1">Cell membrane</location>
        <topology evidence="1">Multi-pass membrane protein</topology>
    </subcellularLocation>
</comment>
<evidence type="ECO:0000313" key="9">
    <source>
        <dbReference type="EMBL" id="QDT13296.1"/>
    </source>
</evidence>
<organism evidence="9 10">
    <name type="scientific">Stieleria marina</name>
    <dbReference type="NCBI Taxonomy" id="1930275"/>
    <lineage>
        <taxon>Bacteria</taxon>
        <taxon>Pseudomonadati</taxon>
        <taxon>Planctomycetota</taxon>
        <taxon>Planctomycetia</taxon>
        <taxon>Pirellulales</taxon>
        <taxon>Pirellulaceae</taxon>
        <taxon>Stieleria</taxon>
    </lineage>
</organism>
<keyword evidence="3" id="KW-1003">Cell membrane</keyword>
<dbReference type="SUPFAM" id="SSF103473">
    <property type="entry name" value="MFS general substrate transporter"/>
    <property type="match status" value="1"/>
</dbReference>
<dbReference type="CDD" id="cd06173">
    <property type="entry name" value="MFS_MefA_like"/>
    <property type="match status" value="1"/>
</dbReference>
<feature type="transmembrane region" description="Helical" evidence="7">
    <location>
        <begin position="133"/>
        <end position="153"/>
    </location>
</feature>
<evidence type="ECO:0000256" key="2">
    <source>
        <dbReference type="ARBA" id="ARBA00022448"/>
    </source>
</evidence>
<keyword evidence="2" id="KW-0813">Transport</keyword>
<feature type="transmembrane region" description="Helical" evidence="7">
    <location>
        <begin position="65"/>
        <end position="83"/>
    </location>
</feature>
<dbReference type="PANTHER" id="PTHR23513">
    <property type="entry name" value="INTEGRAL MEMBRANE EFFLUX PROTEIN-RELATED"/>
    <property type="match status" value="1"/>
</dbReference>
<feature type="transmembrane region" description="Helical" evidence="7">
    <location>
        <begin position="249"/>
        <end position="265"/>
    </location>
</feature>
<sequence>MASLDSSPEMVAAVRTAMATPIVLLAIPAGVVADRVDRRQLLIITQLIMFATTATLATMTYTGVITSWMLLALTTVMGMALVLHVPTWQASIPELVPKHQMSRAVALGSISFNLARTAGPAVGGLLIATLGNWAPFVANALSFGGVLAVLIFWRREKTESSRGLSFRISLYQGVRYVARKSSMRNVMLGVAFFILPGSALWALLPLVAKQRLDWDANGFGLLVACVGGGALLASQTLYRLQSRFGSDRTVAGAMLVFAGGLFVMSQSTTGWVVAAATIVMGSGWMTTLTTLNATAQVTLPSQLRARGMSCYLTAMALSMSLGSFVWGQVAGWTDLSTAQSIAAATLVVTATISLRFKLGKSLV</sequence>
<evidence type="ECO:0000256" key="4">
    <source>
        <dbReference type="ARBA" id="ARBA00022692"/>
    </source>
</evidence>
<reference evidence="9 10" key="1">
    <citation type="submission" date="2019-02" db="EMBL/GenBank/DDBJ databases">
        <title>Deep-cultivation of Planctomycetes and their phenomic and genomic characterization uncovers novel biology.</title>
        <authorList>
            <person name="Wiegand S."/>
            <person name="Jogler M."/>
            <person name="Boedeker C."/>
            <person name="Pinto D."/>
            <person name="Vollmers J."/>
            <person name="Rivas-Marin E."/>
            <person name="Kohn T."/>
            <person name="Peeters S.H."/>
            <person name="Heuer A."/>
            <person name="Rast P."/>
            <person name="Oberbeckmann S."/>
            <person name="Bunk B."/>
            <person name="Jeske O."/>
            <person name="Meyerdierks A."/>
            <person name="Storesund J.E."/>
            <person name="Kallscheuer N."/>
            <person name="Luecker S."/>
            <person name="Lage O.M."/>
            <person name="Pohl T."/>
            <person name="Merkel B.J."/>
            <person name="Hornburger P."/>
            <person name="Mueller R.-W."/>
            <person name="Bruemmer F."/>
            <person name="Labrenz M."/>
            <person name="Spormann A.M."/>
            <person name="Op den Camp H."/>
            <person name="Overmann J."/>
            <person name="Amann R."/>
            <person name="Jetten M.S.M."/>
            <person name="Mascher T."/>
            <person name="Medema M.H."/>
            <person name="Devos D.P."/>
            <person name="Kaster A.-K."/>
            <person name="Ovreas L."/>
            <person name="Rohde M."/>
            <person name="Galperin M.Y."/>
            <person name="Jogler C."/>
        </authorList>
    </citation>
    <scope>NUCLEOTIDE SEQUENCE [LARGE SCALE GENOMIC DNA]</scope>
    <source>
        <strain evidence="9 10">K23_9</strain>
    </source>
</reference>
<evidence type="ECO:0000256" key="1">
    <source>
        <dbReference type="ARBA" id="ARBA00004651"/>
    </source>
</evidence>
<dbReference type="Pfam" id="PF05977">
    <property type="entry name" value="MFS_3"/>
    <property type="match status" value="1"/>
</dbReference>
<feature type="transmembrane region" description="Helical" evidence="7">
    <location>
        <begin position="40"/>
        <end position="59"/>
    </location>
</feature>
<dbReference type="GO" id="GO:0005886">
    <property type="term" value="C:plasma membrane"/>
    <property type="evidence" value="ECO:0007669"/>
    <property type="project" value="UniProtKB-SubCell"/>
</dbReference>
<feature type="transmembrane region" description="Helical" evidence="7">
    <location>
        <begin position="338"/>
        <end position="356"/>
    </location>
</feature>
<feature type="domain" description="Major facilitator superfamily (MFS) profile" evidence="8">
    <location>
        <begin position="1"/>
        <end position="362"/>
    </location>
</feature>
<dbReference type="Proteomes" id="UP000319817">
    <property type="component" value="Chromosome"/>
</dbReference>
<evidence type="ECO:0000256" key="5">
    <source>
        <dbReference type="ARBA" id="ARBA00022989"/>
    </source>
</evidence>
<evidence type="ECO:0000256" key="6">
    <source>
        <dbReference type="ARBA" id="ARBA00023136"/>
    </source>
</evidence>
<feature type="transmembrane region" description="Helical" evidence="7">
    <location>
        <begin position="271"/>
        <end position="295"/>
    </location>
</feature>
<dbReference type="InterPro" id="IPR010290">
    <property type="entry name" value="TM_effector"/>
</dbReference>
<dbReference type="Gene3D" id="1.20.1250.20">
    <property type="entry name" value="MFS general substrate transporter like domains"/>
    <property type="match status" value="1"/>
</dbReference>
<keyword evidence="5 7" id="KW-1133">Transmembrane helix</keyword>
<dbReference type="InterPro" id="IPR020846">
    <property type="entry name" value="MFS_dom"/>
</dbReference>
<evidence type="ECO:0000313" key="10">
    <source>
        <dbReference type="Proteomes" id="UP000319817"/>
    </source>
</evidence>
<evidence type="ECO:0000259" key="8">
    <source>
        <dbReference type="PROSITE" id="PS50850"/>
    </source>
</evidence>
<evidence type="ECO:0000256" key="3">
    <source>
        <dbReference type="ARBA" id="ARBA00022475"/>
    </source>
</evidence>
<gene>
    <name evidence="9" type="ORF">K239x_53140</name>
</gene>
<feature type="transmembrane region" description="Helical" evidence="7">
    <location>
        <begin position="307"/>
        <end position="326"/>
    </location>
</feature>
<dbReference type="InterPro" id="IPR036259">
    <property type="entry name" value="MFS_trans_sf"/>
</dbReference>
<keyword evidence="10" id="KW-1185">Reference proteome</keyword>
<keyword evidence="6 7" id="KW-0472">Membrane</keyword>
<accession>A0A517P1P2</accession>
<protein>
    <submittedName>
        <fullName evidence="9">Enterobactin exporter EntS</fullName>
    </submittedName>
</protein>
<dbReference type="PANTHER" id="PTHR23513:SF11">
    <property type="entry name" value="STAPHYLOFERRIN A TRANSPORTER"/>
    <property type="match status" value="1"/>
</dbReference>
<dbReference type="EMBL" id="CP036526">
    <property type="protein sequence ID" value="QDT13296.1"/>
    <property type="molecule type" value="Genomic_DNA"/>
</dbReference>
<dbReference type="GO" id="GO:0022857">
    <property type="term" value="F:transmembrane transporter activity"/>
    <property type="evidence" value="ECO:0007669"/>
    <property type="project" value="InterPro"/>
</dbReference>
<evidence type="ECO:0000256" key="7">
    <source>
        <dbReference type="SAM" id="Phobius"/>
    </source>
</evidence>